<feature type="region of interest" description="Disordered" evidence="1">
    <location>
        <begin position="60"/>
        <end position="85"/>
    </location>
</feature>
<dbReference type="Proteomes" id="UP000321571">
    <property type="component" value="Unassembled WGS sequence"/>
</dbReference>
<reference evidence="3 4" key="1">
    <citation type="submission" date="2019-06" db="EMBL/GenBank/DDBJ databases">
        <title>Aeromicrobium sp. nov., isolated from a maize field.</title>
        <authorList>
            <person name="Lin S.-Y."/>
            <person name="Tsai C.-F."/>
            <person name="Young C.-C."/>
        </authorList>
    </citation>
    <scope>NUCLEOTIDE SEQUENCE [LARGE SCALE GENOMIC DNA]</scope>
    <source>
        <strain evidence="3 4">CC-CFT486</strain>
    </source>
</reference>
<feature type="compositionally biased region" description="Basic and acidic residues" evidence="1">
    <location>
        <begin position="69"/>
        <end position="85"/>
    </location>
</feature>
<keyword evidence="2" id="KW-1133">Transmembrane helix</keyword>
<sequence length="85" mass="9549">MNRHPFRWEGLAFGLFFLAVLGQWAVWEQDWLEPEDLGYLAAATLILLGVLGIVATLGNSRRPQQAPHTPDKTTEEGPTHEHEEA</sequence>
<keyword evidence="4" id="KW-1185">Reference proteome</keyword>
<organism evidence="3 4">
    <name type="scientific">Aeromicrobium terrae</name>
    <dbReference type="NCBI Taxonomy" id="2498846"/>
    <lineage>
        <taxon>Bacteria</taxon>
        <taxon>Bacillati</taxon>
        <taxon>Actinomycetota</taxon>
        <taxon>Actinomycetes</taxon>
        <taxon>Propionibacteriales</taxon>
        <taxon>Nocardioidaceae</taxon>
        <taxon>Aeromicrobium</taxon>
    </lineage>
</organism>
<dbReference type="EMBL" id="VDUX01000008">
    <property type="protein sequence ID" value="TXL57251.1"/>
    <property type="molecule type" value="Genomic_DNA"/>
</dbReference>
<keyword evidence="2" id="KW-0472">Membrane</keyword>
<evidence type="ECO:0000313" key="3">
    <source>
        <dbReference type="EMBL" id="TXL57251.1"/>
    </source>
</evidence>
<accession>A0A5C8NE39</accession>
<dbReference type="OrthoDB" id="3748896at2"/>
<keyword evidence="2" id="KW-0812">Transmembrane</keyword>
<evidence type="ECO:0000256" key="1">
    <source>
        <dbReference type="SAM" id="MobiDB-lite"/>
    </source>
</evidence>
<comment type="caution">
    <text evidence="3">The sequence shown here is derived from an EMBL/GenBank/DDBJ whole genome shotgun (WGS) entry which is preliminary data.</text>
</comment>
<evidence type="ECO:0000313" key="4">
    <source>
        <dbReference type="Proteomes" id="UP000321571"/>
    </source>
</evidence>
<feature type="transmembrane region" description="Helical" evidence="2">
    <location>
        <begin position="38"/>
        <end position="58"/>
    </location>
</feature>
<name>A0A5C8NE39_9ACTN</name>
<gene>
    <name evidence="3" type="ORF">FHP06_14490</name>
</gene>
<dbReference type="AlphaFoldDB" id="A0A5C8NE39"/>
<proteinExistence type="predicted"/>
<protein>
    <submittedName>
        <fullName evidence="3">Uncharacterized protein</fullName>
    </submittedName>
</protein>
<dbReference type="RefSeq" id="WP_147687520.1">
    <property type="nucleotide sequence ID" value="NZ_VDUX01000008.1"/>
</dbReference>
<evidence type="ECO:0000256" key="2">
    <source>
        <dbReference type="SAM" id="Phobius"/>
    </source>
</evidence>